<keyword evidence="6" id="KW-0119">Carbohydrate metabolism</keyword>
<feature type="chain" id="PRO_5028071013" description="chitinase" evidence="10">
    <location>
        <begin position="17"/>
        <end position="333"/>
    </location>
</feature>
<dbReference type="InterPro" id="IPR051940">
    <property type="entry name" value="Chitin_bind-dev_reg"/>
</dbReference>
<dbReference type="Gene3D" id="2.170.140.10">
    <property type="entry name" value="Chitin binding domain"/>
    <property type="match status" value="4"/>
</dbReference>
<dbReference type="OrthoDB" id="6020543at2759"/>
<dbReference type="RefSeq" id="XP_019643237.1">
    <property type="nucleotide sequence ID" value="XM_019787678.1"/>
</dbReference>
<keyword evidence="4 10" id="KW-0732">Signal</keyword>
<dbReference type="AlphaFoldDB" id="A0A6P5AJC1"/>
<feature type="signal peptide" evidence="10">
    <location>
        <begin position="1"/>
        <end position="16"/>
    </location>
</feature>
<dbReference type="SUPFAM" id="SSF57625">
    <property type="entry name" value="Invertebrate chitin-binding proteins"/>
    <property type="match status" value="4"/>
</dbReference>
<dbReference type="EC" id="3.2.1.14" evidence="2"/>
<keyword evidence="8" id="KW-0325">Glycoprotein</keyword>
<dbReference type="GO" id="GO:0006032">
    <property type="term" value="P:chitin catabolic process"/>
    <property type="evidence" value="ECO:0007669"/>
    <property type="project" value="UniProtKB-KW"/>
</dbReference>
<feature type="domain" description="Chitin-binding type-2" evidence="11">
    <location>
        <begin position="34"/>
        <end position="94"/>
    </location>
</feature>
<feature type="compositionally biased region" description="Low complexity" evidence="9">
    <location>
        <begin position="196"/>
        <end position="205"/>
    </location>
</feature>
<dbReference type="SMART" id="SM00494">
    <property type="entry name" value="ChtBD2"/>
    <property type="match status" value="4"/>
</dbReference>
<evidence type="ECO:0000256" key="9">
    <source>
        <dbReference type="SAM" id="MobiDB-lite"/>
    </source>
</evidence>
<feature type="domain" description="Chitin-binding type-2" evidence="11">
    <location>
        <begin position="206"/>
        <end position="266"/>
    </location>
</feature>
<evidence type="ECO:0000256" key="2">
    <source>
        <dbReference type="ARBA" id="ARBA00012729"/>
    </source>
</evidence>
<evidence type="ECO:0000256" key="3">
    <source>
        <dbReference type="ARBA" id="ARBA00022669"/>
    </source>
</evidence>
<comment type="catalytic activity">
    <reaction evidence="1">
        <text>Random endo-hydrolysis of N-acetyl-beta-D-glucosaminide (1-&gt;4)-beta-linkages in chitin and chitodextrins.</text>
        <dbReference type="EC" id="3.2.1.14"/>
    </reaction>
</comment>
<gene>
    <name evidence="13" type="primary">LOC109484429</name>
</gene>
<dbReference type="PROSITE" id="PS50940">
    <property type="entry name" value="CHIT_BIND_II"/>
    <property type="match status" value="4"/>
</dbReference>
<evidence type="ECO:0000313" key="12">
    <source>
        <dbReference type="Proteomes" id="UP000515135"/>
    </source>
</evidence>
<feature type="compositionally biased region" description="Polar residues" evidence="9">
    <location>
        <begin position="175"/>
        <end position="195"/>
    </location>
</feature>
<dbReference type="PANTHER" id="PTHR23301">
    <property type="entry name" value="CHITIN BINDING PERITROPHIN-A"/>
    <property type="match status" value="1"/>
</dbReference>
<proteinExistence type="predicted"/>
<evidence type="ECO:0000256" key="4">
    <source>
        <dbReference type="ARBA" id="ARBA00022729"/>
    </source>
</evidence>
<feature type="domain" description="Chitin-binding type-2" evidence="11">
    <location>
        <begin position="108"/>
        <end position="168"/>
    </location>
</feature>
<evidence type="ECO:0000259" key="11">
    <source>
        <dbReference type="PROSITE" id="PS50940"/>
    </source>
</evidence>
<protein>
    <recommendedName>
        <fullName evidence="2">chitinase</fullName>
        <ecNumber evidence="2">3.2.1.14</ecNumber>
    </recommendedName>
</protein>
<dbReference type="InterPro" id="IPR036508">
    <property type="entry name" value="Chitin-bd_dom_sf"/>
</dbReference>
<evidence type="ECO:0000256" key="6">
    <source>
        <dbReference type="ARBA" id="ARBA00023024"/>
    </source>
</evidence>
<dbReference type="GO" id="GO:0008061">
    <property type="term" value="F:chitin binding"/>
    <property type="evidence" value="ECO:0007669"/>
    <property type="project" value="UniProtKB-KW"/>
</dbReference>
<dbReference type="InterPro" id="IPR002557">
    <property type="entry name" value="Chitin-bd_dom"/>
</dbReference>
<evidence type="ECO:0000256" key="5">
    <source>
        <dbReference type="ARBA" id="ARBA00022737"/>
    </source>
</evidence>
<evidence type="ECO:0000256" key="8">
    <source>
        <dbReference type="ARBA" id="ARBA00023180"/>
    </source>
</evidence>
<evidence type="ECO:0000256" key="1">
    <source>
        <dbReference type="ARBA" id="ARBA00000822"/>
    </source>
</evidence>
<reference evidence="13" key="1">
    <citation type="submission" date="2025-08" db="UniProtKB">
        <authorList>
            <consortium name="RefSeq"/>
        </authorList>
    </citation>
    <scope>IDENTIFICATION</scope>
    <source>
        <tissue evidence="13">Gonad</tissue>
    </source>
</reference>
<organism evidence="12 13">
    <name type="scientific">Branchiostoma belcheri</name>
    <name type="common">Amphioxus</name>
    <dbReference type="NCBI Taxonomy" id="7741"/>
    <lineage>
        <taxon>Eukaryota</taxon>
        <taxon>Metazoa</taxon>
        <taxon>Chordata</taxon>
        <taxon>Cephalochordata</taxon>
        <taxon>Leptocardii</taxon>
        <taxon>Amphioxiformes</taxon>
        <taxon>Branchiostomatidae</taxon>
        <taxon>Branchiostoma</taxon>
    </lineage>
</organism>
<evidence type="ECO:0000256" key="7">
    <source>
        <dbReference type="ARBA" id="ARBA00023157"/>
    </source>
</evidence>
<keyword evidence="7" id="KW-1015">Disulfide bond</keyword>
<sequence length="333" mass="36350">MLRELVVFTLVSLAVGTPISKDQLLAELRSIIEPFSCSGRAQAMYSDPADCTMFYECVEGHPVYHRSCALTGTVFDQGDQICDWPEHVPPPCGTEPVPVTTEAPPPPPFTCDDKLPGTYPDVTNCRKYWECVPGHPAYNRPCALQELVYNPETGVCDWPRDVSGPCGELQRKRTLNGTDENSGTDENTGTDENSGTTESSASEETGFSCAGRSDGLYSDPEDCAMYYECVSGHPVYHRPCANHGTVFDQADQICDWPENVAPPCGTEGIFTCAGKAPGSYPDPSDCAKFYQCVVDHPEPFHSDCPAGGLVFDPEKKVCEWPWTVAQPCGYKTD</sequence>
<feature type="region of interest" description="Disordered" evidence="9">
    <location>
        <begin position="169"/>
        <end position="207"/>
    </location>
</feature>
<keyword evidence="6" id="KW-0146">Chitin degradation</keyword>
<keyword evidence="6" id="KW-0624">Polysaccharide degradation</keyword>
<dbReference type="GeneID" id="109484429"/>
<dbReference type="KEGG" id="bbel:109484429"/>
<keyword evidence="12" id="KW-1185">Reference proteome</keyword>
<name>A0A6P5AJC1_BRABE</name>
<evidence type="ECO:0000256" key="10">
    <source>
        <dbReference type="SAM" id="SignalP"/>
    </source>
</evidence>
<accession>A0A6P5AJC1</accession>
<keyword evidence="3" id="KW-0147">Chitin-binding</keyword>
<dbReference type="GO" id="GO:0005576">
    <property type="term" value="C:extracellular region"/>
    <property type="evidence" value="ECO:0007669"/>
    <property type="project" value="InterPro"/>
</dbReference>
<feature type="domain" description="Chitin-binding type-2" evidence="11">
    <location>
        <begin position="269"/>
        <end position="330"/>
    </location>
</feature>
<dbReference type="GO" id="GO:0008843">
    <property type="term" value="F:endochitinase activity"/>
    <property type="evidence" value="ECO:0007669"/>
    <property type="project" value="UniProtKB-EC"/>
</dbReference>
<evidence type="ECO:0000313" key="13">
    <source>
        <dbReference type="RefSeq" id="XP_019643237.1"/>
    </source>
</evidence>
<dbReference type="Proteomes" id="UP000515135">
    <property type="component" value="Unplaced"/>
</dbReference>
<keyword evidence="5" id="KW-0677">Repeat</keyword>
<dbReference type="PANTHER" id="PTHR23301:SF0">
    <property type="entry name" value="CHITIN-BINDING TYPE-2 DOMAIN-CONTAINING PROTEIN-RELATED"/>
    <property type="match status" value="1"/>
</dbReference>
<dbReference type="Pfam" id="PF01607">
    <property type="entry name" value="CBM_14"/>
    <property type="match status" value="4"/>
</dbReference>